<sequence length="69" mass="7248">MMITEPRIPDPDGFYAALLAAHEGLGEAQSADFNARLVLLLANQCGDQAVLLACIHAAAEDPTTTPETP</sequence>
<dbReference type="STRING" id="543728.Vapar_5106"/>
<dbReference type="HOGENOM" id="CLU_189765_0_0_4"/>
<gene>
    <name evidence="1" type="ordered locus">Vapar_5106</name>
</gene>
<evidence type="ECO:0008006" key="2">
    <source>
        <dbReference type="Google" id="ProtNLM"/>
    </source>
</evidence>
<dbReference type="InterPro" id="IPR021233">
    <property type="entry name" value="DUF2783"/>
</dbReference>
<evidence type="ECO:0000313" key="1">
    <source>
        <dbReference type="EMBL" id="ACS21708.1"/>
    </source>
</evidence>
<accession>C5CQD6</accession>
<dbReference type="Pfam" id="PF10932">
    <property type="entry name" value="DUF2783"/>
    <property type="match status" value="1"/>
</dbReference>
<dbReference type="AlphaFoldDB" id="C5CQD6"/>
<dbReference type="eggNOG" id="ENOG5032G1S">
    <property type="taxonomic scope" value="Bacteria"/>
</dbReference>
<proteinExistence type="predicted"/>
<dbReference type="EMBL" id="CP001635">
    <property type="protein sequence ID" value="ACS21708.1"/>
    <property type="molecule type" value="Genomic_DNA"/>
</dbReference>
<reference evidence="1" key="1">
    <citation type="submission" date="2009-06" db="EMBL/GenBank/DDBJ databases">
        <title>Complete sequence of chromosome 1 of Variovorax paradoxus S110.</title>
        <authorList>
            <consortium name="US DOE Joint Genome Institute"/>
            <person name="Lucas S."/>
            <person name="Copeland A."/>
            <person name="Lapidus A."/>
            <person name="Glavina del Rio T."/>
            <person name="Tice H."/>
            <person name="Bruce D."/>
            <person name="Goodwin L."/>
            <person name="Pitluck S."/>
            <person name="Chertkov O."/>
            <person name="Brettin T."/>
            <person name="Detter J.C."/>
            <person name="Han C."/>
            <person name="Larimer F."/>
            <person name="Land M."/>
            <person name="Hauser L."/>
            <person name="Kyrpides N."/>
            <person name="Ovchinnikova G."/>
            <person name="Orwin P."/>
            <person name="Leadbetter J.R."/>
            <person name="Spain J.C."/>
            <person name="Han J.I."/>
        </authorList>
    </citation>
    <scope>NUCLEOTIDE SEQUENCE</scope>
    <source>
        <strain evidence="1">S110</strain>
    </source>
</reference>
<dbReference type="KEGG" id="vap:Vapar_5106"/>
<organism evidence="1">
    <name type="scientific">Variovorax paradoxus (strain S110)</name>
    <dbReference type="NCBI Taxonomy" id="543728"/>
    <lineage>
        <taxon>Bacteria</taxon>
        <taxon>Pseudomonadati</taxon>
        <taxon>Pseudomonadota</taxon>
        <taxon>Betaproteobacteria</taxon>
        <taxon>Burkholderiales</taxon>
        <taxon>Comamonadaceae</taxon>
        <taxon>Variovorax</taxon>
    </lineage>
</organism>
<protein>
    <recommendedName>
        <fullName evidence="2">DUF2783 domain-containing protein</fullName>
    </recommendedName>
</protein>
<name>C5CQD6_VARPS</name>